<evidence type="ECO:0000256" key="1">
    <source>
        <dbReference type="SAM" id="MobiDB-lite"/>
    </source>
</evidence>
<evidence type="ECO:0000256" key="2">
    <source>
        <dbReference type="SAM" id="Phobius"/>
    </source>
</evidence>
<keyword evidence="4" id="KW-1185">Reference proteome</keyword>
<dbReference type="InterPro" id="IPR011990">
    <property type="entry name" value="TPR-like_helical_dom_sf"/>
</dbReference>
<reference evidence="3 4" key="1">
    <citation type="journal article" date="2017" name="G3 (Bethesda)">
        <title>First Draft Genome Sequence of the Pathogenic Fungus Lomentospora prolificans (Formerly Scedosporium prolificans).</title>
        <authorList>
            <person name="Luo R."/>
            <person name="Zimin A."/>
            <person name="Workman R."/>
            <person name="Fan Y."/>
            <person name="Pertea G."/>
            <person name="Grossman N."/>
            <person name="Wear M.P."/>
            <person name="Jia B."/>
            <person name="Miller H."/>
            <person name="Casadevall A."/>
            <person name="Timp W."/>
            <person name="Zhang S.X."/>
            <person name="Salzberg S.L."/>
        </authorList>
    </citation>
    <scope>NUCLEOTIDE SEQUENCE [LARGE SCALE GENOMIC DNA]</scope>
    <source>
        <strain evidence="3 4">JHH-5317</strain>
    </source>
</reference>
<dbReference type="PANTHER" id="PTHR45588">
    <property type="entry name" value="TPR DOMAIN-CONTAINING PROTEIN"/>
    <property type="match status" value="1"/>
</dbReference>
<name>A0A2N3N7Z0_9PEZI</name>
<sequence>MAVSLEHGGQVPADQDYYDLGSHTRPITTKSHDAQVWFNRGLVWAYSFNHRESAACFEQVIAHDPTCAIGYWGVAFALGPNYNKGWRIFDPKDLTTSIRKCHAMARKAKEYAKSASPAEQALIDAIQARFPTDTVPDKFKPSVIAYANAMMEVYRRFGGNDLDIVTLAADALMGVAPWKLYKARTGEPDLSTPVLQLRDILERGLAHPGARYHPGLLHMYIHLVEMSKTPERALIAADYLRDLVPDGGHIHHMPSHIDVLVGDYRRALNTNLKATIVDEKYVAREGVENFYSFYRMHNYHSLIYAAMMSGRAAISLEATTRMEASLTERLLQLDSPPMADWLEFFNSVRVHVLIRFGMWEELKVLPVPEDKDLYCVTVALVYYGKSVAWAATGDVMKADEERERFRAAAARVPPTRLNYPNKVLDILQVATAMLDGEIEYRKGNYQAAFSSLRLAIERDDNLVYAEPWGWMLPARHPYAALLLEQGYVEEAARVYEADLGLDDSLARVIQHPNNIWALHGYHECLVRLGRDQEARIIKKQLEIAAAGADVPVKSSCFCRFEGIKSDCTAECEGVNLVKSREPRRTATMTTVVSSFAENPLTTTFSRPDDCSNIYRSGFLSVLDISETCMPEGFSTDPTFYFSPGLVCPSGYVSACHDHTGVESVTTVTCCPVYNDKVTLSCVKTTSLQSVWSTLFCTWIAPEKTSLPIVLSEDQVTSTVMQPFSSPGGLNAFGVRMVYEQSDLESVTDTGILPTNTDGGETEPVKGGDGGSSGLSQSAKIAIGVVVPVVVLALIGALFLFWRARRRQRDVAPASQSGQYAQAGQTPYGEMQQKAVNIPHAELPGTSLTPASELPADSQQSEPVELPVNSPTTEGAGRYT</sequence>
<feature type="region of interest" description="Disordered" evidence="1">
    <location>
        <begin position="748"/>
        <end position="772"/>
    </location>
</feature>
<proteinExistence type="predicted"/>
<dbReference type="Gene3D" id="1.25.40.10">
    <property type="entry name" value="Tetratricopeptide repeat domain"/>
    <property type="match status" value="1"/>
</dbReference>
<comment type="caution">
    <text evidence="3">The sequence shown here is derived from an EMBL/GenBank/DDBJ whole genome shotgun (WGS) entry which is preliminary data.</text>
</comment>
<dbReference type="OrthoDB" id="414774at2759"/>
<dbReference type="InParanoid" id="A0A2N3N7Z0"/>
<dbReference type="AlphaFoldDB" id="A0A2N3N7Z0"/>
<keyword evidence="2" id="KW-0472">Membrane</keyword>
<dbReference type="SMART" id="SM00028">
    <property type="entry name" value="TPR"/>
    <property type="match status" value="2"/>
</dbReference>
<feature type="transmembrane region" description="Helical" evidence="2">
    <location>
        <begin position="780"/>
        <end position="801"/>
    </location>
</feature>
<dbReference type="VEuPathDB" id="FungiDB:jhhlp_004955"/>
<evidence type="ECO:0000313" key="3">
    <source>
        <dbReference type="EMBL" id="PKS08569.1"/>
    </source>
</evidence>
<accession>A0A2N3N7Z0</accession>
<dbReference type="InterPro" id="IPR019734">
    <property type="entry name" value="TPR_rpt"/>
</dbReference>
<evidence type="ECO:0000313" key="4">
    <source>
        <dbReference type="Proteomes" id="UP000233524"/>
    </source>
</evidence>
<gene>
    <name evidence="3" type="ORF">jhhlp_004955</name>
</gene>
<feature type="region of interest" description="Disordered" evidence="1">
    <location>
        <begin position="835"/>
        <end position="879"/>
    </location>
</feature>
<dbReference type="EMBL" id="NLAX01000095">
    <property type="protein sequence ID" value="PKS08569.1"/>
    <property type="molecule type" value="Genomic_DNA"/>
</dbReference>
<dbReference type="Proteomes" id="UP000233524">
    <property type="component" value="Unassembled WGS sequence"/>
</dbReference>
<keyword evidence="2" id="KW-1133">Transmembrane helix</keyword>
<dbReference type="PANTHER" id="PTHR45588:SF1">
    <property type="entry name" value="WW DOMAIN-CONTAINING PROTEIN"/>
    <property type="match status" value="1"/>
</dbReference>
<dbReference type="SUPFAM" id="SSF48452">
    <property type="entry name" value="TPR-like"/>
    <property type="match status" value="1"/>
</dbReference>
<protein>
    <submittedName>
        <fullName evidence="3">Uncharacterized protein</fullName>
    </submittedName>
</protein>
<organism evidence="3 4">
    <name type="scientific">Lomentospora prolificans</name>
    <dbReference type="NCBI Taxonomy" id="41688"/>
    <lineage>
        <taxon>Eukaryota</taxon>
        <taxon>Fungi</taxon>
        <taxon>Dikarya</taxon>
        <taxon>Ascomycota</taxon>
        <taxon>Pezizomycotina</taxon>
        <taxon>Sordariomycetes</taxon>
        <taxon>Hypocreomycetidae</taxon>
        <taxon>Microascales</taxon>
        <taxon>Microascaceae</taxon>
        <taxon>Lomentospora</taxon>
    </lineage>
</organism>
<feature type="compositionally biased region" description="Polar residues" evidence="1">
    <location>
        <begin position="748"/>
        <end position="758"/>
    </location>
</feature>
<dbReference type="STRING" id="41688.A0A2N3N7Z0"/>
<keyword evidence="2" id="KW-0812">Transmembrane</keyword>